<proteinExistence type="predicted"/>
<dbReference type="AlphaFoldDB" id="A0AAN6PHZ3"/>
<protein>
    <submittedName>
        <fullName evidence="1">Uncharacterized protein</fullName>
    </submittedName>
</protein>
<keyword evidence="2" id="KW-1185">Reference proteome</keyword>
<organism evidence="1 2">
    <name type="scientific">Parachaetomium inaequale</name>
    <dbReference type="NCBI Taxonomy" id="2588326"/>
    <lineage>
        <taxon>Eukaryota</taxon>
        <taxon>Fungi</taxon>
        <taxon>Dikarya</taxon>
        <taxon>Ascomycota</taxon>
        <taxon>Pezizomycotina</taxon>
        <taxon>Sordariomycetes</taxon>
        <taxon>Sordariomycetidae</taxon>
        <taxon>Sordariales</taxon>
        <taxon>Chaetomiaceae</taxon>
        <taxon>Parachaetomium</taxon>
    </lineage>
</organism>
<accession>A0AAN6PHZ3</accession>
<dbReference type="EMBL" id="MU854364">
    <property type="protein sequence ID" value="KAK4041087.1"/>
    <property type="molecule type" value="Genomic_DNA"/>
</dbReference>
<sequence>MVDKDTLRTIVSGYCPLLPRLCTLPSELLEMIRHHSRHGLLWRCIPALQLAAHVSATKPEPLLTVSLRELLSWECGGKLERVTASQSPLTTLRLSVDSVDISKVERLPGPLPYAGECTSRAAFIVQDEASILGVTAQLKDRRLRLRFHAGAQPMLPIWNTHAPPSLTLCKASPPVLASCQALYAVEMDRVKGITFFFSNGLLFGIHGHRSEESCAADTFTRLHNFLRRSIVWIYLPISECDRALVLGIREALQTRDLSIFVRTERIGDVIIGLQCGGNDDAKNQCLAVSAPVTMIYGEPKEGRAVRFFGAHCRRALDQPLLEPFRLAKPGPSPIDKYAYFSCAPLRGVSSTLVFYDQSTGFCRGIVLRYDNGGSRAVGQCRLQVDPAERVARPARLCFRADSSSPRRPNRKIYTVQVKFKQSSPTNDSDIEGWESRPMDGLVKFWFTHESSVLVVES</sequence>
<dbReference type="Proteomes" id="UP001303115">
    <property type="component" value="Unassembled WGS sequence"/>
</dbReference>
<name>A0AAN6PHZ3_9PEZI</name>
<evidence type="ECO:0000313" key="1">
    <source>
        <dbReference type="EMBL" id="KAK4041087.1"/>
    </source>
</evidence>
<reference evidence="2" key="1">
    <citation type="journal article" date="2023" name="Mol. Phylogenet. Evol.">
        <title>Genome-scale phylogeny and comparative genomics of the fungal order Sordariales.</title>
        <authorList>
            <person name="Hensen N."/>
            <person name="Bonometti L."/>
            <person name="Westerberg I."/>
            <person name="Brannstrom I.O."/>
            <person name="Guillou S."/>
            <person name="Cros-Aarteil S."/>
            <person name="Calhoun S."/>
            <person name="Haridas S."/>
            <person name="Kuo A."/>
            <person name="Mondo S."/>
            <person name="Pangilinan J."/>
            <person name="Riley R."/>
            <person name="LaButti K."/>
            <person name="Andreopoulos B."/>
            <person name="Lipzen A."/>
            <person name="Chen C."/>
            <person name="Yan M."/>
            <person name="Daum C."/>
            <person name="Ng V."/>
            <person name="Clum A."/>
            <person name="Steindorff A."/>
            <person name="Ohm R.A."/>
            <person name="Martin F."/>
            <person name="Silar P."/>
            <person name="Natvig D.O."/>
            <person name="Lalanne C."/>
            <person name="Gautier V."/>
            <person name="Ament-Velasquez S.L."/>
            <person name="Kruys A."/>
            <person name="Hutchinson M.I."/>
            <person name="Powell A.J."/>
            <person name="Barry K."/>
            <person name="Miller A.N."/>
            <person name="Grigoriev I.V."/>
            <person name="Debuchy R."/>
            <person name="Gladieux P."/>
            <person name="Hiltunen Thoren M."/>
            <person name="Johannesson H."/>
        </authorList>
    </citation>
    <scope>NUCLEOTIDE SEQUENCE [LARGE SCALE GENOMIC DNA]</scope>
    <source>
        <strain evidence="2">CBS 284.82</strain>
    </source>
</reference>
<evidence type="ECO:0000313" key="2">
    <source>
        <dbReference type="Proteomes" id="UP001303115"/>
    </source>
</evidence>
<comment type="caution">
    <text evidence="1">The sequence shown here is derived from an EMBL/GenBank/DDBJ whole genome shotgun (WGS) entry which is preliminary data.</text>
</comment>
<gene>
    <name evidence="1" type="ORF">C8A01DRAFT_45719</name>
</gene>